<dbReference type="Gene3D" id="3.30.1490.20">
    <property type="entry name" value="ATP-grasp fold, A domain"/>
    <property type="match status" value="1"/>
</dbReference>
<dbReference type="Gene3D" id="3.30.470.20">
    <property type="entry name" value="ATP-grasp fold, B domain"/>
    <property type="match status" value="1"/>
</dbReference>
<protein>
    <recommendedName>
        <fullName evidence="3">Prokaryotic glutathione synthetase ATP-binding domain-containing protein</fullName>
    </recommendedName>
</protein>
<dbReference type="AlphaFoldDB" id="A0A7G8PS48"/>
<sequence length="299" mass="34696">MVDVTIVTAKPYFEAAHITPYIQNILDEYELLRGALEKKGLSVTRIPWDDPNYAWRNTKAVVFRTVWDYFHRYDEFGPWMEKVSTQTQLINPLSLIRWNVDKQYLEDLQQQGIPIVPTVFVKKGAFRSLTEIARTQQWKTIVIKPNIGGGAYLTYKIMADELAENEALFRKLVRERDMLVQEYQETITSMGESSLMVFNGTYTHAIVKRAKEGDYRVQDDYDGTVHHYDPSPDEISLAEKVFGCCEILPAYGRADFIWDAQGNPMLSELEIFEPELWIRNYPPAADNFAEGIVRMMKDR</sequence>
<evidence type="ECO:0008006" key="3">
    <source>
        <dbReference type="Google" id="ProtNLM"/>
    </source>
</evidence>
<dbReference type="InterPro" id="IPR053191">
    <property type="entry name" value="DcsG_Biosynth_Enzyme"/>
</dbReference>
<dbReference type="PANTHER" id="PTHR39217">
    <property type="match status" value="1"/>
</dbReference>
<gene>
    <name evidence="1" type="ORF">ALE3EI_0586</name>
</gene>
<dbReference type="KEGG" id="alti:ALE3EI_0586"/>
<dbReference type="Proteomes" id="UP000515514">
    <property type="component" value="Chromosome"/>
</dbReference>
<name>A0A7G8PS48_9FLAO</name>
<dbReference type="InterPro" id="IPR013815">
    <property type="entry name" value="ATP_grasp_subdomain_1"/>
</dbReference>
<dbReference type="RefSeq" id="WP_186990689.1">
    <property type="nucleotide sequence ID" value="NZ_CP052909.1"/>
</dbReference>
<dbReference type="SUPFAM" id="SSF56059">
    <property type="entry name" value="Glutathione synthetase ATP-binding domain-like"/>
    <property type="match status" value="1"/>
</dbReference>
<accession>A0A7G8PS48</accession>
<keyword evidence="2" id="KW-1185">Reference proteome</keyword>
<reference evidence="1 2" key="1">
    <citation type="submission" date="2020-04" db="EMBL/GenBank/DDBJ databases">
        <title>Genome sequence of Altibacter aquimarinus strain ALE3EI.</title>
        <authorList>
            <person name="Oh H.-M."/>
            <person name="Jang D."/>
        </authorList>
    </citation>
    <scope>NUCLEOTIDE SEQUENCE [LARGE SCALE GENOMIC DNA]</scope>
    <source>
        <strain evidence="1 2">ALE3EI</strain>
    </source>
</reference>
<evidence type="ECO:0000313" key="2">
    <source>
        <dbReference type="Proteomes" id="UP000515514"/>
    </source>
</evidence>
<organism evidence="1 2">
    <name type="scientific">Constantimarinum furrinae</name>
    <dbReference type="NCBI Taxonomy" id="2562285"/>
    <lineage>
        <taxon>Bacteria</taxon>
        <taxon>Pseudomonadati</taxon>
        <taxon>Bacteroidota</taxon>
        <taxon>Flavobacteriia</taxon>
        <taxon>Flavobacteriales</taxon>
        <taxon>Flavobacteriaceae</taxon>
        <taxon>Altibacter/Constantimarinum group</taxon>
        <taxon>Constantimarinum</taxon>
    </lineage>
</organism>
<dbReference type="EMBL" id="CP052909">
    <property type="protein sequence ID" value="QNJ97164.1"/>
    <property type="molecule type" value="Genomic_DNA"/>
</dbReference>
<evidence type="ECO:0000313" key="1">
    <source>
        <dbReference type="EMBL" id="QNJ97164.1"/>
    </source>
</evidence>
<dbReference type="GO" id="GO:0005524">
    <property type="term" value="F:ATP binding"/>
    <property type="evidence" value="ECO:0007669"/>
    <property type="project" value="InterPro"/>
</dbReference>
<dbReference type="PANTHER" id="PTHR39217:SF1">
    <property type="entry name" value="GLUTATHIONE SYNTHETASE"/>
    <property type="match status" value="1"/>
</dbReference>
<dbReference type="Gene3D" id="3.40.50.20">
    <property type="match status" value="1"/>
</dbReference>
<proteinExistence type="predicted"/>